<evidence type="ECO:0000259" key="7">
    <source>
        <dbReference type="Pfam" id="PF08281"/>
    </source>
</evidence>
<dbReference type="GO" id="GO:0003677">
    <property type="term" value="F:DNA binding"/>
    <property type="evidence" value="ECO:0007669"/>
    <property type="project" value="InterPro"/>
</dbReference>
<name>A0A5S4G1V5_9ACTN</name>
<dbReference type="InterPro" id="IPR007627">
    <property type="entry name" value="RNA_pol_sigma70_r2"/>
</dbReference>
<dbReference type="GO" id="GO:0006352">
    <property type="term" value="P:DNA-templated transcription initiation"/>
    <property type="evidence" value="ECO:0007669"/>
    <property type="project" value="InterPro"/>
</dbReference>
<evidence type="ECO:0000256" key="2">
    <source>
        <dbReference type="ARBA" id="ARBA00023015"/>
    </source>
</evidence>
<keyword evidence="9" id="KW-1185">Reference proteome</keyword>
<evidence type="ECO:0000313" key="9">
    <source>
        <dbReference type="Proteomes" id="UP000305238"/>
    </source>
</evidence>
<feature type="region of interest" description="Disordered" evidence="5">
    <location>
        <begin position="1"/>
        <end position="25"/>
    </location>
</feature>
<dbReference type="Pfam" id="PF08281">
    <property type="entry name" value="Sigma70_r4_2"/>
    <property type="match status" value="1"/>
</dbReference>
<proteinExistence type="inferred from homology"/>
<dbReference type="InterPro" id="IPR014284">
    <property type="entry name" value="RNA_pol_sigma-70_dom"/>
</dbReference>
<dbReference type="Proteomes" id="UP000305238">
    <property type="component" value="Unassembled WGS sequence"/>
</dbReference>
<evidence type="ECO:0000256" key="5">
    <source>
        <dbReference type="SAM" id="MobiDB-lite"/>
    </source>
</evidence>
<reference evidence="8 9" key="1">
    <citation type="submission" date="2019-05" db="EMBL/GenBank/DDBJ databases">
        <title>Draft genome sequence of Actinomadura geliboluensis A8036.</title>
        <authorList>
            <person name="Saricaoglu S."/>
            <person name="Isik K."/>
        </authorList>
    </citation>
    <scope>NUCLEOTIDE SEQUENCE [LARGE SCALE GENOMIC DNA]</scope>
    <source>
        <strain evidence="8 9">A8036</strain>
    </source>
</reference>
<evidence type="ECO:0000256" key="3">
    <source>
        <dbReference type="ARBA" id="ARBA00023082"/>
    </source>
</evidence>
<dbReference type="OrthoDB" id="5518337at2"/>
<feature type="domain" description="RNA polymerase sigma-70 region 2" evidence="6">
    <location>
        <begin position="47"/>
        <end position="113"/>
    </location>
</feature>
<dbReference type="InterPro" id="IPR013249">
    <property type="entry name" value="RNA_pol_sigma70_r4_t2"/>
</dbReference>
<sequence length="215" mass="23503">MPRLDWATKQPRPPDSPPETPPELSADAADCAVIVESRRDPERFALLFQRHARAIARYVTRRLGLGPAEDIVAETFLIAFRERGRYDTACPDARPWLYGIATNLVRRHRREEVRLLRALARTGTDPVTESFADAADARLSAGAAGRELAAAIAGLPAAQRDVLLLVTWAGLTYDEAGRALGVPAGTVRSRLNRARAKLREAFGGTDPSALTEEPQ</sequence>
<comment type="similarity">
    <text evidence="1">Belongs to the sigma-70 factor family. ECF subfamily.</text>
</comment>
<dbReference type="InterPro" id="IPR039425">
    <property type="entry name" value="RNA_pol_sigma-70-like"/>
</dbReference>
<keyword evidence="2" id="KW-0805">Transcription regulation</keyword>
<dbReference type="Gene3D" id="1.10.1740.10">
    <property type="match status" value="1"/>
</dbReference>
<dbReference type="SUPFAM" id="SSF88946">
    <property type="entry name" value="Sigma2 domain of RNA polymerase sigma factors"/>
    <property type="match status" value="1"/>
</dbReference>
<evidence type="ECO:0000259" key="6">
    <source>
        <dbReference type="Pfam" id="PF04542"/>
    </source>
</evidence>
<protein>
    <submittedName>
        <fullName evidence="8">RNA polymerase sigma factor</fullName>
    </submittedName>
</protein>
<organism evidence="8 9">
    <name type="scientific">Actinomadura geliboluensis</name>
    <dbReference type="NCBI Taxonomy" id="882440"/>
    <lineage>
        <taxon>Bacteria</taxon>
        <taxon>Bacillati</taxon>
        <taxon>Actinomycetota</taxon>
        <taxon>Actinomycetes</taxon>
        <taxon>Streptosporangiales</taxon>
        <taxon>Thermomonosporaceae</taxon>
        <taxon>Actinomadura</taxon>
    </lineage>
</organism>
<comment type="caution">
    <text evidence="8">The sequence shown here is derived from an EMBL/GenBank/DDBJ whole genome shotgun (WGS) entry which is preliminary data.</text>
</comment>
<dbReference type="InterPro" id="IPR036388">
    <property type="entry name" value="WH-like_DNA-bd_sf"/>
</dbReference>
<keyword evidence="4" id="KW-0804">Transcription</keyword>
<feature type="compositionally biased region" description="Pro residues" evidence="5">
    <location>
        <begin position="11"/>
        <end position="21"/>
    </location>
</feature>
<keyword evidence="3" id="KW-0731">Sigma factor</keyword>
<dbReference type="Gene3D" id="1.10.10.10">
    <property type="entry name" value="Winged helix-like DNA-binding domain superfamily/Winged helix DNA-binding domain"/>
    <property type="match status" value="1"/>
</dbReference>
<accession>A0A5S4G1V5</accession>
<dbReference type="InterPro" id="IPR013325">
    <property type="entry name" value="RNA_pol_sigma_r2"/>
</dbReference>
<dbReference type="AlphaFoldDB" id="A0A5S4G1V5"/>
<evidence type="ECO:0000313" key="8">
    <source>
        <dbReference type="EMBL" id="TMR26946.1"/>
    </source>
</evidence>
<dbReference type="EMBL" id="VCKZ01000522">
    <property type="protein sequence ID" value="TMR26946.1"/>
    <property type="molecule type" value="Genomic_DNA"/>
</dbReference>
<evidence type="ECO:0000256" key="1">
    <source>
        <dbReference type="ARBA" id="ARBA00010641"/>
    </source>
</evidence>
<dbReference type="NCBIfam" id="TIGR02937">
    <property type="entry name" value="sigma70-ECF"/>
    <property type="match status" value="1"/>
</dbReference>
<dbReference type="GO" id="GO:0016987">
    <property type="term" value="F:sigma factor activity"/>
    <property type="evidence" value="ECO:0007669"/>
    <property type="project" value="UniProtKB-KW"/>
</dbReference>
<dbReference type="InterPro" id="IPR013324">
    <property type="entry name" value="RNA_pol_sigma_r3/r4-like"/>
</dbReference>
<dbReference type="SUPFAM" id="SSF88659">
    <property type="entry name" value="Sigma3 and sigma4 domains of RNA polymerase sigma factors"/>
    <property type="match status" value="1"/>
</dbReference>
<dbReference type="PANTHER" id="PTHR43133">
    <property type="entry name" value="RNA POLYMERASE ECF-TYPE SIGMA FACTO"/>
    <property type="match status" value="1"/>
</dbReference>
<dbReference type="PANTHER" id="PTHR43133:SF25">
    <property type="entry name" value="RNA POLYMERASE SIGMA FACTOR RFAY-RELATED"/>
    <property type="match status" value="1"/>
</dbReference>
<dbReference type="CDD" id="cd06171">
    <property type="entry name" value="Sigma70_r4"/>
    <property type="match status" value="1"/>
</dbReference>
<dbReference type="Pfam" id="PF04542">
    <property type="entry name" value="Sigma70_r2"/>
    <property type="match status" value="1"/>
</dbReference>
<evidence type="ECO:0000256" key="4">
    <source>
        <dbReference type="ARBA" id="ARBA00023163"/>
    </source>
</evidence>
<gene>
    <name evidence="8" type="ORF">ETD96_40280</name>
</gene>
<feature type="domain" description="RNA polymerase sigma factor 70 region 4 type 2" evidence="7">
    <location>
        <begin position="146"/>
        <end position="198"/>
    </location>
</feature>